<evidence type="ECO:0000256" key="1">
    <source>
        <dbReference type="SAM" id="MobiDB-lite"/>
    </source>
</evidence>
<evidence type="ECO:0000259" key="2">
    <source>
        <dbReference type="Pfam" id="PF25597"/>
    </source>
</evidence>
<dbReference type="Proteomes" id="UP000736787">
    <property type="component" value="Unassembled WGS sequence"/>
</dbReference>
<feature type="compositionally biased region" description="Acidic residues" evidence="1">
    <location>
        <begin position="140"/>
        <end position="150"/>
    </location>
</feature>
<gene>
    <name evidence="3" type="ORF">PC117_g6583</name>
</gene>
<evidence type="ECO:0000313" key="3">
    <source>
        <dbReference type="EMBL" id="KAG2947748.1"/>
    </source>
</evidence>
<proteinExistence type="predicted"/>
<feature type="region of interest" description="Disordered" evidence="1">
    <location>
        <begin position="115"/>
        <end position="155"/>
    </location>
</feature>
<dbReference type="Pfam" id="PF25597">
    <property type="entry name" value="SH3_retrovirus"/>
    <property type="match status" value="1"/>
</dbReference>
<evidence type="ECO:0000313" key="4">
    <source>
        <dbReference type="Proteomes" id="UP000736787"/>
    </source>
</evidence>
<feature type="compositionally biased region" description="Basic and acidic residues" evidence="1">
    <location>
        <begin position="115"/>
        <end position="133"/>
    </location>
</feature>
<dbReference type="InterPro" id="IPR057670">
    <property type="entry name" value="SH3_retrovirus"/>
</dbReference>
<dbReference type="EMBL" id="RCMK01000126">
    <property type="protein sequence ID" value="KAG2947748.1"/>
    <property type="molecule type" value="Genomic_DNA"/>
</dbReference>
<comment type="caution">
    <text evidence="3">The sequence shown here is derived from an EMBL/GenBank/DDBJ whole genome shotgun (WGS) entry which is preliminary data.</text>
</comment>
<feature type="domain" description="Retroviral polymerase SH3-like" evidence="2">
    <location>
        <begin position="10"/>
        <end position="52"/>
    </location>
</feature>
<organism evidence="3 4">
    <name type="scientific">Phytophthora cactorum</name>
    <dbReference type="NCBI Taxonomy" id="29920"/>
    <lineage>
        <taxon>Eukaryota</taxon>
        <taxon>Sar</taxon>
        <taxon>Stramenopiles</taxon>
        <taxon>Oomycota</taxon>
        <taxon>Peronosporomycetes</taxon>
        <taxon>Peronosporales</taxon>
        <taxon>Peronosporaceae</taxon>
        <taxon>Phytophthora</taxon>
    </lineage>
</organism>
<accession>A0A8T1E7X8</accession>
<sequence length="262" mass="29222">MELLCVFGSQGYAHVDDAERMKLENKRFRCMFLEYVENVKGYRVFDLERSKLPEQGTVIHVTKDSDEAVVPHPVERQPVMDELMEAVQKPLLPPGRPAATELKLAEYRSPPQAFQEDRLVFNPEAERSRRSREPVSLLEDGLDANDEPEGSDVSAVPEASRIDEDGLIADAVLANPACFDGVPETPNAYAEAANSDAAAEWHRAMKAELASHARNSTWTPVPRVMATRPTGCRWVFAKKCDDNGPVIRYNAWLQKGSSRSLA</sequence>
<dbReference type="VEuPathDB" id="FungiDB:PC110_g17649"/>
<dbReference type="AlphaFoldDB" id="A0A8T1E7X8"/>
<reference evidence="3" key="1">
    <citation type="submission" date="2018-10" db="EMBL/GenBank/DDBJ databases">
        <title>Effector identification in a new, highly contiguous assembly of the strawberry crown rot pathogen Phytophthora cactorum.</title>
        <authorList>
            <person name="Armitage A.D."/>
            <person name="Nellist C.F."/>
            <person name="Bates H."/>
            <person name="Vickerstaff R.J."/>
            <person name="Harrison R.J."/>
        </authorList>
    </citation>
    <scope>NUCLEOTIDE SEQUENCE</scope>
    <source>
        <strain evidence="3">4040</strain>
    </source>
</reference>
<name>A0A8T1E7X8_9STRA</name>
<protein>
    <recommendedName>
        <fullName evidence="2">Retroviral polymerase SH3-like domain-containing protein</fullName>
    </recommendedName>
</protein>